<keyword evidence="1" id="KW-0051">Antiviral defense</keyword>
<dbReference type="Proteomes" id="UP000009026">
    <property type="component" value="Chromosome"/>
</dbReference>
<name>A0A0H4XPS4_9BACT</name>
<evidence type="ECO:0000256" key="1">
    <source>
        <dbReference type="ARBA" id="ARBA00023118"/>
    </source>
</evidence>
<protein>
    <submittedName>
        <fullName evidence="2">Fruiting body developmental protein S-like protein</fullName>
    </submittedName>
</protein>
<dbReference type="InterPro" id="IPR013415">
    <property type="entry name" value="Cas5_Cmx5_DevS"/>
</dbReference>
<dbReference type="InterPro" id="IPR013422">
    <property type="entry name" value="CRISPR-assoc_prot_Cas5_N"/>
</dbReference>
<dbReference type="AlphaFoldDB" id="A0A0H4XPS4"/>
<organism evidence="2 3">
    <name type="scientific">Pseudomyxococcus hansupus</name>
    <dbReference type="NCBI Taxonomy" id="1297742"/>
    <lineage>
        <taxon>Bacteria</taxon>
        <taxon>Pseudomonadati</taxon>
        <taxon>Myxococcota</taxon>
        <taxon>Myxococcia</taxon>
        <taxon>Myxococcales</taxon>
        <taxon>Cystobacterineae</taxon>
        <taxon>Myxococcaceae</taxon>
        <taxon>Pseudomyxococcus</taxon>
    </lineage>
</organism>
<proteinExistence type="predicted"/>
<dbReference type="EMBL" id="CP012109">
    <property type="protein sequence ID" value="AKQ70372.1"/>
    <property type="molecule type" value="Genomic_DNA"/>
</dbReference>
<sequence>MIAIELTVPVACWRKGRARELVETEVLPPPATCYGALLSLVGEQDRERHRGCRVTAGLLNAPGISTVLRTFWRTKNLKVAKGNEENAAPDQQQLVIDAHLVVWCDSSEEHASAESLEARVVRAMRAPGTVERAGAWSLGESTHLINDARLLPEGRPPSDCRVFLTASMGGITLPVWVDHVGTRGSRYAVGRLEAVTEAPEVQRLPRIPLVEEAA</sequence>
<accession>A0A0H4XPS4</accession>
<gene>
    <name evidence="2" type="ORF">A176_007284</name>
</gene>
<evidence type="ECO:0000313" key="3">
    <source>
        <dbReference type="Proteomes" id="UP000009026"/>
    </source>
</evidence>
<dbReference type="RefSeq" id="WP_002634034.1">
    <property type="nucleotide sequence ID" value="NZ_CP012109.1"/>
</dbReference>
<dbReference type="OrthoDB" id="344955at2"/>
<dbReference type="NCBIfam" id="TIGR02586">
    <property type="entry name" value="cas5_cmx5_devS"/>
    <property type="match status" value="1"/>
</dbReference>
<keyword evidence="3" id="KW-1185">Reference proteome</keyword>
<dbReference type="GO" id="GO:0051607">
    <property type="term" value="P:defense response to virus"/>
    <property type="evidence" value="ECO:0007669"/>
    <property type="project" value="UniProtKB-KW"/>
</dbReference>
<evidence type="ECO:0000313" key="2">
    <source>
        <dbReference type="EMBL" id="AKQ70372.1"/>
    </source>
</evidence>
<dbReference type="PATRIC" id="fig|1297742.4.peg.7412"/>
<dbReference type="KEGG" id="mym:A176_007284"/>
<reference evidence="2 3" key="1">
    <citation type="journal article" date="2016" name="PLoS ONE">
        <title>Complete Genome Sequence and Comparative Genomics of a Novel Myxobacterium Myxococcus hansupus.</title>
        <authorList>
            <person name="Sharma G."/>
            <person name="Narwani T."/>
            <person name="Subramanian S."/>
        </authorList>
    </citation>
    <scope>NUCLEOTIDE SEQUENCE [LARGE SCALE GENOMIC DNA]</scope>
    <source>
        <strain evidence="3">mixupus</strain>
    </source>
</reference>
<dbReference type="eggNOG" id="ENOG502Z8P6">
    <property type="taxonomic scope" value="Bacteria"/>
</dbReference>
<dbReference type="NCBIfam" id="TIGR02593">
    <property type="entry name" value="CRISPR_cas5"/>
    <property type="match status" value="1"/>
</dbReference>
<dbReference type="STRING" id="1297742.A176_007284"/>